<comment type="caution">
    <text evidence="6">The sequence shown here is derived from an EMBL/GenBank/DDBJ whole genome shotgun (WGS) entry which is preliminary data.</text>
</comment>
<dbReference type="InterPro" id="IPR036271">
    <property type="entry name" value="Tet_transcr_reg_TetR-rel_C_sf"/>
</dbReference>
<dbReference type="Gene3D" id="1.10.357.10">
    <property type="entry name" value="Tetracycline Repressor, domain 2"/>
    <property type="match status" value="1"/>
</dbReference>
<gene>
    <name evidence="6" type="ORF">EPK99_19540</name>
</gene>
<evidence type="ECO:0000256" key="1">
    <source>
        <dbReference type="ARBA" id="ARBA00023015"/>
    </source>
</evidence>
<dbReference type="GO" id="GO:0000976">
    <property type="term" value="F:transcription cis-regulatory region binding"/>
    <property type="evidence" value="ECO:0007669"/>
    <property type="project" value="TreeGrafter"/>
</dbReference>
<keyword evidence="2 4" id="KW-0238">DNA-binding</keyword>
<feature type="DNA-binding region" description="H-T-H motif" evidence="4">
    <location>
        <begin position="34"/>
        <end position="53"/>
    </location>
</feature>
<dbReference type="Pfam" id="PF00440">
    <property type="entry name" value="TetR_N"/>
    <property type="match status" value="1"/>
</dbReference>
<sequence length="184" mass="20042">MIDEIPLRADAQRNRERILTAAEEVFLERGAHVSLDDVAKHAGVGIGTLYRRFPTREDLLAATYSARFLAFSENSRLRDTGQDPLNALRVYLEELVQHTNVYRGLAASLGTVLQIETPGCLATSQEGARLLHNARTAGAVRPDISFSDLVCMATAISLATEQDSSPQAHVAHLVGVFMDGVGKR</sequence>
<dbReference type="Pfam" id="PF21597">
    <property type="entry name" value="TetR_C_43"/>
    <property type="match status" value="1"/>
</dbReference>
<dbReference type="GO" id="GO:0003700">
    <property type="term" value="F:DNA-binding transcription factor activity"/>
    <property type="evidence" value="ECO:0007669"/>
    <property type="project" value="TreeGrafter"/>
</dbReference>
<dbReference type="PANTHER" id="PTHR30055">
    <property type="entry name" value="HTH-TYPE TRANSCRIPTIONAL REGULATOR RUTR"/>
    <property type="match status" value="1"/>
</dbReference>
<evidence type="ECO:0000259" key="5">
    <source>
        <dbReference type="PROSITE" id="PS50977"/>
    </source>
</evidence>
<dbReference type="InterPro" id="IPR001647">
    <property type="entry name" value="HTH_TetR"/>
</dbReference>
<protein>
    <submittedName>
        <fullName evidence="6">TetR/AcrR family transcriptional regulator</fullName>
    </submittedName>
</protein>
<evidence type="ECO:0000256" key="4">
    <source>
        <dbReference type="PROSITE-ProRule" id="PRU00335"/>
    </source>
</evidence>
<dbReference type="PROSITE" id="PS50977">
    <property type="entry name" value="HTH_TETR_2"/>
    <property type="match status" value="1"/>
</dbReference>
<keyword evidence="3" id="KW-0804">Transcription</keyword>
<dbReference type="AlphaFoldDB" id="A0A3S3REW4"/>
<feature type="domain" description="HTH tetR-type" evidence="5">
    <location>
        <begin position="12"/>
        <end position="71"/>
    </location>
</feature>
<dbReference type="EMBL" id="SBIP01000004">
    <property type="protein sequence ID" value="RWX75875.1"/>
    <property type="molecule type" value="Genomic_DNA"/>
</dbReference>
<dbReference type="Proteomes" id="UP000287687">
    <property type="component" value="Unassembled WGS sequence"/>
</dbReference>
<evidence type="ECO:0000313" key="6">
    <source>
        <dbReference type="EMBL" id="RWX75875.1"/>
    </source>
</evidence>
<reference evidence="6 7" key="1">
    <citation type="submission" date="2019-01" db="EMBL/GenBank/DDBJ databases">
        <title>The draft genome of Rhizobium sp. 24NR.</title>
        <authorList>
            <person name="Liu L."/>
            <person name="Liang L."/>
            <person name="Shi S."/>
            <person name="Xu L."/>
            <person name="Wang X."/>
            <person name="Li L."/>
            <person name="Zhang X."/>
        </authorList>
    </citation>
    <scope>NUCLEOTIDE SEQUENCE [LARGE SCALE GENOMIC DNA]</scope>
    <source>
        <strain evidence="6 7">24NR</strain>
    </source>
</reference>
<dbReference type="InterPro" id="IPR049445">
    <property type="entry name" value="TetR_SbtR-like_C"/>
</dbReference>
<dbReference type="InterPro" id="IPR009057">
    <property type="entry name" value="Homeodomain-like_sf"/>
</dbReference>
<accession>A0A3S3REW4</accession>
<evidence type="ECO:0000313" key="7">
    <source>
        <dbReference type="Proteomes" id="UP000287687"/>
    </source>
</evidence>
<dbReference type="PRINTS" id="PR00455">
    <property type="entry name" value="HTHTETR"/>
</dbReference>
<proteinExistence type="predicted"/>
<dbReference type="PANTHER" id="PTHR30055:SF234">
    <property type="entry name" value="HTH-TYPE TRANSCRIPTIONAL REGULATOR BETI"/>
    <property type="match status" value="1"/>
</dbReference>
<dbReference type="SUPFAM" id="SSF48498">
    <property type="entry name" value="Tetracyclin repressor-like, C-terminal domain"/>
    <property type="match status" value="1"/>
</dbReference>
<name>A0A3S3REW4_9HYPH</name>
<dbReference type="InterPro" id="IPR050109">
    <property type="entry name" value="HTH-type_TetR-like_transc_reg"/>
</dbReference>
<dbReference type="SUPFAM" id="SSF46689">
    <property type="entry name" value="Homeodomain-like"/>
    <property type="match status" value="1"/>
</dbReference>
<evidence type="ECO:0000256" key="3">
    <source>
        <dbReference type="ARBA" id="ARBA00023163"/>
    </source>
</evidence>
<keyword evidence="1" id="KW-0805">Transcription regulation</keyword>
<keyword evidence="7" id="KW-1185">Reference proteome</keyword>
<organism evidence="6 7">
    <name type="scientific">Neorhizobium lilium</name>
    <dbReference type="NCBI Taxonomy" id="2503024"/>
    <lineage>
        <taxon>Bacteria</taxon>
        <taxon>Pseudomonadati</taxon>
        <taxon>Pseudomonadota</taxon>
        <taxon>Alphaproteobacteria</taxon>
        <taxon>Hyphomicrobiales</taxon>
        <taxon>Rhizobiaceae</taxon>
        <taxon>Rhizobium/Agrobacterium group</taxon>
        <taxon>Neorhizobium</taxon>
    </lineage>
</organism>
<evidence type="ECO:0000256" key="2">
    <source>
        <dbReference type="ARBA" id="ARBA00023125"/>
    </source>
</evidence>
<dbReference type="OrthoDB" id="9795011at2"/>